<keyword evidence="1" id="KW-0949">S-adenosyl-L-methionine</keyword>
<dbReference type="GO" id="GO:0046872">
    <property type="term" value="F:metal ion binding"/>
    <property type="evidence" value="ECO:0007669"/>
    <property type="project" value="UniProtKB-KW"/>
</dbReference>
<feature type="non-terminal residue" evidence="7">
    <location>
        <position position="186"/>
    </location>
</feature>
<evidence type="ECO:0000256" key="4">
    <source>
        <dbReference type="ARBA" id="ARBA00023014"/>
    </source>
</evidence>
<evidence type="ECO:0000256" key="2">
    <source>
        <dbReference type="ARBA" id="ARBA00022723"/>
    </source>
</evidence>
<gene>
    <name evidence="7" type="ORF">METZ01_LOCUS253193</name>
</gene>
<dbReference type="GO" id="GO:0061798">
    <property type="term" value="F:GTP 3',8'-cyclase activity"/>
    <property type="evidence" value="ECO:0007669"/>
    <property type="project" value="TreeGrafter"/>
</dbReference>
<dbReference type="EMBL" id="UINC01068058">
    <property type="protein sequence ID" value="SVC00339.1"/>
    <property type="molecule type" value="Genomic_DNA"/>
</dbReference>
<dbReference type="PANTHER" id="PTHR22960:SF0">
    <property type="entry name" value="MOLYBDENUM COFACTOR BIOSYNTHESIS PROTEIN 1"/>
    <property type="match status" value="1"/>
</dbReference>
<protein>
    <recommendedName>
        <fullName evidence="6">Radical SAM core domain-containing protein</fullName>
    </recommendedName>
</protein>
<dbReference type="PROSITE" id="PS51918">
    <property type="entry name" value="RADICAL_SAM"/>
    <property type="match status" value="1"/>
</dbReference>
<sequence length="186" mass="20562">MPLHGMEWLKRESLLSYEEIATVVSTMAGMGLRRVRITGGEPLVRKDLHRLVGMLAEIPGIEEISLSTNAVLLADQARALRDAGVHRVNISLDSLRADRVDAIARRPGSFGRIEAGLEAAEVVGFHPIKINVVLIGGQNDDEIEDFALLTRDRPWHVRFIELMPTGSNLDLSSDNFISCQEALTRL</sequence>
<evidence type="ECO:0000256" key="5">
    <source>
        <dbReference type="ARBA" id="ARBA00023150"/>
    </source>
</evidence>
<dbReference type="Gene3D" id="3.20.20.70">
    <property type="entry name" value="Aldolase class I"/>
    <property type="match status" value="1"/>
</dbReference>
<dbReference type="PANTHER" id="PTHR22960">
    <property type="entry name" value="MOLYBDOPTERIN COFACTOR SYNTHESIS PROTEIN A"/>
    <property type="match status" value="1"/>
</dbReference>
<dbReference type="CDD" id="cd01335">
    <property type="entry name" value="Radical_SAM"/>
    <property type="match status" value="1"/>
</dbReference>
<evidence type="ECO:0000313" key="7">
    <source>
        <dbReference type="EMBL" id="SVC00339.1"/>
    </source>
</evidence>
<dbReference type="GO" id="GO:0051536">
    <property type="term" value="F:iron-sulfur cluster binding"/>
    <property type="evidence" value="ECO:0007669"/>
    <property type="project" value="UniProtKB-KW"/>
</dbReference>
<name>A0A382IM45_9ZZZZ</name>
<keyword evidence="5" id="KW-0501">Molybdenum cofactor biosynthesis</keyword>
<dbReference type="InterPro" id="IPR007197">
    <property type="entry name" value="rSAM"/>
</dbReference>
<organism evidence="7">
    <name type="scientific">marine metagenome</name>
    <dbReference type="NCBI Taxonomy" id="408172"/>
    <lineage>
        <taxon>unclassified sequences</taxon>
        <taxon>metagenomes</taxon>
        <taxon>ecological metagenomes</taxon>
    </lineage>
</organism>
<dbReference type="InterPro" id="IPR013785">
    <property type="entry name" value="Aldolase_TIM"/>
</dbReference>
<dbReference type="InterPro" id="IPR058240">
    <property type="entry name" value="rSAM_sf"/>
</dbReference>
<evidence type="ECO:0000256" key="1">
    <source>
        <dbReference type="ARBA" id="ARBA00022691"/>
    </source>
</evidence>
<evidence type="ECO:0000259" key="6">
    <source>
        <dbReference type="PROSITE" id="PS51918"/>
    </source>
</evidence>
<proteinExistence type="predicted"/>
<keyword evidence="2" id="KW-0479">Metal-binding</keyword>
<accession>A0A382IM45</accession>
<keyword evidence="4" id="KW-0411">Iron-sulfur</keyword>
<feature type="domain" description="Radical SAM core" evidence="6">
    <location>
        <begin position="1"/>
        <end position="186"/>
    </location>
</feature>
<dbReference type="AlphaFoldDB" id="A0A382IM45"/>
<dbReference type="Pfam" id="PF04055">
    <property type="entry name" value="Radical_SAM"/>
    <property type="match status" value="1"/>
</dbReference>
<dbReference type="SUPFAM" id="SSF102114">
    <property type="entry name" value="Radical SAM enzymes"/>
    <property type="match status" value="1"/>
</dbReference>
<dbReference type="GO" id="GO:0061799">
    <property type="term" value="F:cyclic pyranopterin monophosphate synthase activity"/>
    <property type="evidence" value="ECO:0007669"/>
    <property type="project" value="TreeGrafter"/>
</dbReference>
<reference evidence="7" key="1">
    <citation type="submission" date="2018-05" db="EMBL/GenBank/DDBJ databases">
        <authorList>
            <person name="Lanie J.A."/>
            <person name="Ng W.-L."/>
            <person name="Kazmierczak K.M."/>
            <person name="Andrzejewski T.M."/>
            <person name="Davidsen T.M."/>
            <person name="Wayne K.J."/>
            <person name="Tettelin H."/>
            <person name="Glass J.I."/>
            <person name="Rusch D."/>
            <person name="Podicherti R."/>
            <person name="Tsui H.-C.T."/>
            <person name="Winkler M.E."/>
        </authorList>
    </citation>
    <scope>NUCLEOTIDE SEQUENCE</scope>
</reference>
<dbReference type="InterPro" id="IPR050105">
    <property type="entry name" value="MoCo_biosynth_MoaA/MoaC"/>
</dbReference>
<keyword evidence="3" id="KW-0408">Iron</keyword>
<evidence type="ECO:0000256" key="3">
    <source>
        <dbReference type="ARBA" id="ARBA00023004"/>
    </source>
</evidence>
<dbReference type="GO" id="GO:0006777">
    <property type="term" value="P:Mo-molybdopterin cofactor biosynthetic process"/>
    <property type="evidence" value="ECO:0007669"/>
    <property type="project" value="UniProtKB-KW"/>
</dbReference>